<proteinExistence type="predicted"/>
<keyword evidence="7" id="KW-1185">Reference proteome</keyword>
<dbReference type="GO" id="GO:0003723">
    <property type="term" value="F:RNA binding"/>
    <property type="evidence" value="ECO:0007669"/>
    <property type="project" value="UniProtKB-UniRule"/>
</dbReference>
<reference evidence="6" key="1">
    <citation type="submission" date="2020-06" db="EMBL/GenBank/DDBJ databases">
        <authorList>
            <person name="Li T."/>
            <person name="Hu X."/>
            <person name="Zhang T."/>
            <person name="Song X."/>
            <person name="Zhang H."/>
            <person name="Dai N."/>
            <person name="Sheng W."/>
            <person name="Hou X."/>
            <person name="Wei L."/>
        </authorList>
    </citation>
    <scope>NUCLEOTIDE SEQUENCE</scope>
    <source>
        <strain evidence="6">3651</strain>
        <tissue evidence="6">Leaf</tissue>
    </source>
</reference>
<dbReference type="InterPro" id="IPR014720">
    <property type="entry name" value="dsRBD_dom"/>
</dbReference>
<dbReference type="Proteomes" id="UP001293254">
    <property type="component" value="Unassembled WGS sequence"/>
</dbReference>
<keyword evidence="1" id="KW-0677">Repeat</keyword>
<evidence type="ECO:0000256" key="2">
    <source>
        <dbReference type="ARBA" id="ARBA00022884"/>
    </source>
</evidence>
<evidence type="ECO:0000256" key="4">
    <source>
        <dbReference type="SAM" id="MobiDB-lite"/>
    </source>
</evidence>
<evidence type="ECO:0000256" key="3">
    <source>
        <dbReference type="PROSITE-ProRule" id="PRU00266"/>
    </source>
</evidence>
<feature type="domain" description="DRBM" evidence="5">
    <location>
        <begin position="173"/>
        <end position="237"/>
    </location>
</feature>
<feature type="region of interest" description="Disordered" evidence="4">
    <location>
        <begin position="71"/>
        <end position="95"/>
    </location>
</feature>
<organism evidence="6 7">
    <name type="scientific">Sesamum alatum</name>
    <dbReference type="NCBI Taxonomy" id="300844"/>
    <lineage>
        <taxon>Eukaryota</taxon>
        <taxon>Viridiplantae</taxon>
        <taxon>Streptophyta</taxon>
        <taxon>Embryophyta</taxon>
        <taxon>Tracheophyta</taxon>
        <taxon>Spermatophyta</taxon>
        <taxon>Magnoliopsida</taxon>
        <taxon>eudicotyledons</taxon>
        <taxon>Gunneridae</taxon>
        <taxon>Pentapetalae</taxon>
        <taxon>asterids</taxon>
        <taxon>lamiids</taxon>
        <taxon>Lamiales</taxon>
        <taxon>Pedaliaceae</taxon>
        <taxon>Sesamum</taxon>
    </lineage>
</organism>
<dbReference type="EMBL" id="JACGWO010000001">
    <property type="protein sequence ID" value="KAK4441362.1"/>
    <property type="molecule type" value="Genomic_DNA"/>
</dbReference>
<dbReference type="AlphaFoldDB" id="A0AAE2D0E0"/>
<sequence length="335" mass="37287">MYKSKLQELCQKQKWALPKYTCVRHGEDHCPLFKASVVVSGTTFHTPTASKSSRQAHNHAAQLAFLHFTSQPSTQKSEEVEKNVNEKEMAPKQDSQAKFKTKLQMYAHRKNLDLPVYHSEKEGVSFRARVCIGEDWFQSQVLHETVAEAEDAAAEAALLSLSTDAFHENDPRSYKILLQELTENEGFFLPTYTTIRAGETFSSTVEVEGEAFQGAAAKSKKQAELNAAKAAYTMFVERKLFQPGYLSPRASVNDILKHAPCSGSVVVSDPQENPRPQSPSDFTSSTADSSYLLCNRVKVFTCIPNTALPKGTVVLPISENTWTMVSLEFPREEGV</sequence>
<dbReference type="Pfam" id="PF00035">
    <property type="entry name" value="dsrm"/>
    <property type="match status" value="3"/>
</dbReference>
<dbReference type="PANTHER" id="PTHR46031:SF31">
    <property type="entry name" value="DOUBLE-STRANDED RNA-BINDING PROTEIN 1-LIKE"/>
    <property type="match status" value="1"/>
</dbReference>
<feature type="compositionally biased region" description="Polar residues" evidence="4">
    <location>
        <begin position="270"/>
        <end position="285"/>
    </location>
</feature>
<reference evidence="6" key="2">
    <citation type="journal article" date="2024" name="Plant">
        <title>Genomic evolution and insights into agronomic trait innovations of Sesamum species.</title>
        <authorList>
            <person name="Miao H."/>
            <person name="Wang L."/>
            <person name="Qu L."/>
            <person name="Liu H."/>
            <person name="Sun Y."/>
            <person name="Le M."/>
            <person name="Wang Q."/>
            <person name="Wei S."/>
            <person name="Zheng Y."/>
            <person name="Lin W."/>
            <person name="Duan Y."/>
            <person name="Cao H."/>
            <person name="Xiong S."/>
            <person name="Wang X."/>
            <person name="Wei L."/>
            <person name="Li C."/>
            <person name="Ma Q."/>
            <person name="Ju M."/>
            <person name="Zhao R."/>
            <person name="Li G."/>
            <person name="Mu C."/>
            <person name="Tian Q."/>
            <person name="Mei H."/>
            <person name="Zhang T."/>
            <person name="Gao T."/>
            <person name="Zhang H."/>
        </authorList>
    </citation>
    <scope>NUCLEOTIDE SEQUENCE</scope>
    <source>
        <strain evidence="6">3651</strain>
    </source>
</reference>
<accession>A0AAE2D0E0</accession>
<comment type="caution">
    <text evidence="6">The sequence shown here is derived from an EMBL/GenBank/DDBJ whole genome shotgun (WGS) entry which is preliminary data.</text>
</comment>
<feature type="compositionally biased region" description="Basic and acidic residues" evidence="4">
    <location>
        <begin position="76"/>
        <end position="95"/>
    </location>
</feature>
<dbReference type="Gene3D" id="3.30.160.20">
    <property type="match status" value="3"/>
</dbReference>
<evidence type="ECO:0000313" key="6">
    <source>
        <dbReference type="EMBL" id="KAK4441362.1"/>
    </source>
</evidence>
<protein>
    <submittedName>
        <fullName evidence="6">Double-stranded RNA-binding protein 4</fullName>
    </submittedName>
</protein>
<feature type="region of interest" description="Disordered" evidence="4">
    <location>
        <begin position="266"/>
        <end position="285"/>
    </location>
</feature>
<name>A0AAE2D0E0_9LAMI</name>
<dbReference type="PANTHER" id="PTHR46031">
    <property type="match status" value="1"/>
</dbReference>
<dbReference type="SMART" id="SM00358">
    <property type="entry name" value="DSRM"/>
    <property type="match status" value="3"/>
</dbReference>
<gene>
    <name evidence="6" type="ORF">Salat_0471100</name>
</gene>
<evidence type="ECO:0000313" key="7">
    <source>
        <dbReference type="Proteomes" id="UP001293254"/>
    </source>
</evidence>
<dbReference type="PROSITE" id="PS50137">
    <property type="entry name" value="DS_RBD"/>
    <property type="match status" value="2"/>
</dbReference>
<evidence type="ECO:0000259" key="5">
    <source>
        <dbReference type="PROSITE" id="PS50137"/>
    </source>
</evidence>
<keyword evidence="2 3" id="KW-0694">RNA-binding</keyword>
<evidence type="ECO:0000256" key="1">
    <source>
        <dbReference type="ARBA" id="ARBA00022737"/>
    </source>
</evidence>
<dbReference type="SUPFAM" id="SSF54768">
    <property type="entry name" value="dsRNA-binding domain-like"/>
    <property type="match status" value="3"/>
</dbReference>
<feature type="domain" description="DRBM" evidence="5">
    <location>
        <begin position="1"/>
        <end position="70"/>
    </location>
</feature>